<dbReference type="EMBL" id="APJZ01000002">
    <property type="protein sequence ID" value="EOD42615.1"/>
    <property type="molecule type" value="Genomic_DNA"/>
</dbReference>
<evidence type="ECO:0000313" key="2">
    <source>
        <dbReference type="Proteomes" id="UP000053279"/>
    </source>
</evidence>
<sequence>MVFKNYNVKIRKIKESKKFMRPPFWAAIKKFGRIVSLYRLK</sequence>
<organism evidence="1 2">
    <name type="scientific">Nanobsidianus stetteri</name>
    <dbReference type="NCBI Taxonomy" id="1294122"/>
    <lineage>
        <taxon>Archaea</taxon>
        <taxon>Nanobdellota</taxon>
        <taxon>Candidatus Nanoarchaeia</taxon>
        <taxon>Nanoarchaeales</taxon>
        <taxon>Nanopusillaceae</taxon>
        <taxon>Candidatus Nanobsidianus</taxon>
    </lineage>
</organism>
<keyword evidence="1" id="KW-0687">Ribonucleoprotein</keyword>
<protein>
    <submittedName>
        <fullName evidence="1">Ribosomal protein L39E</fullName>
    </submittedName>
</protein>
<name>R1FU35_NANST</name>
<reference evidence="1 2" key="1">
    <citation type="submission" date="2013-02" db="EMBL/GenBank/DDBJ databases">
        <title>Insights into archaeal evolution and symbiosis from the genomes of a Nanoarchaeon and its crenarchaeal host from Yellowstone National Park.</title>
        <authorList>
            <person name="Podar M."/>
            <person name="Makarova K.S."/>
            <person name="Graham D.E."/>
            <person name="Wolf Y.I."/>
            <person name="Koonin E.V."/>
            <person name="Reysenbach A.-L."/>
        </authorList>
    </citation>
    <scope>NUCLEOTIDE SEQUENCE [LARGE SCALE GENOMIC DNA]</scope>
</reference>
<proteinExistence type="predicted"/>
<gene>
    <name evidence="1" type="ORF">Nst1_345</name>
</gene>
<evidence type="ECO:0000313" key="1">
    <source>
        <dbReference type="EMBL" id="EOD42615.1"/>
    </source>
</evidence>
<dbReference type="GO" id="GO:0005840">
    <property type="term" value="C:ribosome"/>
    <property type="evidence" value="ECO:0007669"/>
    <property type="project" value="UniProtKB-KW"/>
</dbReference>
<accession>R1FU35</accession>
<dbReference type="Proteomes" id="UP000053279">
    <property type="component" value="Unassembled WGS sequence"/>
</dbReference>
<keyword evidence="2" id="KW-1185">Reference proteome</keyword>
<dbReference type="AlphaFoldDB" id="R1FU35"/>
<keyword evidence="1" id="KW-0689">Ribosomal protein</keyword>
<comment type="caution">
    <text evidence="1">The sequence shown here is derived from an EMBL/GenBank/DDBJ whole genome shotgun (WGS) entry which is preliminary data.</text>
</comment>